<dbReference type="PANTHER" id="PTHR11014:SF63">
    <property type="entry name" value="METALLOPEPTIDASE, PUTATIVE (AFU_ORTHOLOGUE AFUA_6G09600)-RELATED"/>
    <property type="match status" value="1"/>
</dbReference>
<dbReference type="RefSeq" id="WP_092620845.1">
    <property type="nucleotide sequence ID" value="NZ_FNCV01000009.1"/>
</dbReference>
<evidence type="ECO:0000256" key="2">
    <source>
        <dbReference type="PIRSR" id="PIRSR005962-1"/>
    </source>
</evidence>
<dbReference type="PANTHER" id="PTHR11014">
    <property type="entry name" value="PEPTIDASE M20 FAMILY MEMBER"/>
    <property type="match status" value="1"/>
</dbReference>
<dbReference type="OrthoDB" id="9777385at2"/>
<dbReference type="InterPro" id="IPR036264">
    <property type="entry name" value="Bact_exopeptidase_dim_dom"/>
</dbReference>
<evidence type="ECO:0000256" key="1">
    <source>
        <dbReference type="ARBA" id="ARBA00022801"/>
    </source>
</evidence>
<feature type="domain" description="Peptidase M20 dimerisation" evidence="3">
    <location>
        <begin position="195"/>
        <end position="273"/>
    </location>
</feature>
<keyword evidence="2" id="KW-0479">Metal-binding</keyword>
<evidence type="ECO:0000313" key="5">
    <source>
        <dbReference type="Proteomes" id="UP000217076"/>
    </source>
</evidence>
<dbReference type="NCBIfam" id="TIGR01891">
    <property type="entry name" value="amidohydrolases"/>
    <property type="match status" value="1"/>
</dbReference>
<sequence length="409" mass="42741">MTALDPITGPPANPLTAGHAEMIAWRHDFHRHPELAFAEHRTAARVAELLRGFGVDEVTEGVGRTGVVGVINGTQGAGATVGLRADMDALPVVEATGLDYASTHAGVMHACGHDGHTTMLLGAARHLAERRDFPGRVVLIFQPAEEGRAGAREMLQDGLQERWPMDSVFGLHNMPGVPAGKLVVSPGPVMAAADRFDITVRGQGGHAALPERCRDPVVAASALVQALQTVRGREVAPDATLVLSVTRIQGGEAFNIIPDAVELSGTVRYFDPGMGEVAEAAIGRIAQGIAAAHRVEIETSYRRGYPPTINHEGPADLMARAAADLLGAENSGPQPRLMVSEDFSFLLERIPGAYAFLGNGGEGGEGGEKLGACGLHAPTYDFNDAILPAGAGVLAQVARVALEEAAGKE</sequence>
<keyword evidence="1 4" id="KW-0378">Hydrolase</keyword>
<dbReference type="Gene3D" id="3.30.70.360">
    <property type="match status" value="1"/>
</dbReference>
<evidence type="ECO:0000259" key="3">
    <source>
        <dbReference type="Pfam" id="PF07687"/>
    </source>
</evidence>
<dbReference type="EMBL" id="FNCV01000009">
    <property type="protein sequence ID" value="SDH66428.1"/>
    <property type="molecule type" value="Genomic_DNA"/>
</dbReference>
<dbReference type="SUPFAM" id="SSF53187">
    <property type="entry name" value="Zn-dependent exopeptidases"/>
    <property type="match status" value="1"/>
</dbReference>
<comment type="cofactor">
    <cofactor evidence="2">
        <name>Mn(2+)</name>
        <dbReference type="ChEBI" id="CHEBI:29035"/>
    </cofactor>
    <text evidence="2">The Mn(2+) ion enhances activity.</text>
</comment>
<proteinExistence type="predicted"/>
<dbReference type="FunFam" id="3.30.70.360:FF:000001">
    <property type="entry name" value="N-acetyldiaminopimelate deacetylase"/>
    <property type="match status" value="1"/>
</dbReference>
<dbReference type="Gene3D" id="3.40.630.10">
    <property type="entry name" value="Zn peptidases"/>
    <property type="match status" value="1"/>
</dbReference>
<dbReference type="GO" id="GO:0046872">
    <property type="term" value="F:metal ion binding"/>
    <property type="evidence" value="ECO:0007669"/>
    <property type="project" value="UniProtKB-KW"/>
</dbReference>
<dbReference type="GO" id="GO:0050118">
    <property type="term" value="F:N-acetyldiaminopimelate deacetylase activity"/>
    <property type="evidence" value="ECO:0007669"/>
    <property type="project" value="UniProtKB-ARBA"/>
</dbReference>
<feature type="binding site" evidence="2">
    <location>
        <position position="376"/>
    </location>
    <ligand>
        <name>Mn(2+)</name>
        <dbReference type="ChEBI" id="CHEBI:29035"/>
        <label>2</label>
    </ligand>
</feature>
<gene>
    <name evidence="4" type="ORF">SAMN05421742_10975</name>
</gene>
<keyword evidence="2" id="KW-0464">Manganese</keyword>
<feature type="binding site" evidence="2">
    <location>
        <position position="113"/>
    </location>
    <ligand>
        <name>Mn(2+)</name>
        <dbReference type="ChEBI" id="CHEBI:29035"/>
        <label>2</label>
    </ligand>
</feature>
<dbReference type="STRING" id="83401.SAMN05421742_10975"/>
<dbReference type="AlphaFoldDB" id="A0A1G8E910"/>
<dbReference type="GO" id="GO:0019877">
    <property type="term" value="P:diaminopimelate biosynthetic process"/>
    <property type="evidence" value="ECO:0007669"/>
    <property type="project" value="UniProtKB-ARBA"/>
</dbReference>
<evidence type="ECO:0000313" key="4">
    <source>
        <dbReference type="EMBL" id="SDH66428.1"/>
    </source>
</evidence>
<feature type="binding site" evidence="2">
    <location>
        <position position="172"/>
    </location>
    <ligand>
        <name>Mn(2+)</name>
        <dbReference type="ChEBI" id="CHEBI:29035"/>
        <label>2</label>
    </ligand>
</feature>
<protein>
    <submittedName>
        <fullName evidence="4">Hippurate hydrolase</fullName>
    </submittedName>
</protein>
<name>A0A1G8E910_9PROT</name>
<keyword evidence="5" id="KW-1185">Reference proteome</keyword>
<organism evidence="4 5">
    <name type="scientific">Roseospirillum parvum</name>
    <dbReference type="NCBI Taxonomy" id="83401"/>
    <lineage>
        <taxon>Bacteria</taxon>
        <taxon>Pseudomonadati</taxon>
        <taxon>Pseudomonadota</taxon>
        <taxon>Alphaproteobacteria</taxon>
        <taxon>Rhodospirillales</taxon>
        <taxon>Rhodospirillaceae</taxon>
        <taxon>Roseospirillum</taxon>
    </lineage>
</organism>
<dbReference type="InterPro" id="IPR002933">
    <property type="entry name" value="Peptidase_M20"/>
</dbReference>
<dbReference type="PIRSF" id="PIRSF005962">
    <property type="entry name" value="Pept_M20D_amidohydro"/>
    <property type="match status" value="1"/>
</dbReference>
<accession>A0A1G8E910</accession>
<dbReference type="SUPFAM" id="SSF55031">
    <property type="entry name" value="Bacterial exopeptidase dimerisation domain"/>
    <property type="match status" value="1"/>
</dbReference>
<feature type="binding site" evidence="2">
    <location>
        <position position="146"/>
    </location>
    <ligand>
        <name>Mn(2+)</name>
        <dbReference type="ChEBI" id="CHEBI:29035"/>
        <label>2</label>
    </ligand>
</feature>
<dbReference type="Pfam" id="PF01546">
    <property type="entry name" value="Peptidase_M20"/>
    <property type="match status" value="1"/>
</dbReference>
<feature type="binding site" evidence="2">
    <location>
        <position position="111"/>
    </location>
    <ligand>
        <name>Mn(2+)</name>
        <dbReference type="ChEBI" id="CHEBI:29035"/>
        <label>2</label>
    </ligand>
</feature>
<dbReference type="Proteomes" id="UP000217076">
    <property type="component" value="Unassembled WGS sequence"/>
</dbReference>
<reference evidence="5" key="1">
    <citation type="submission" date="2016-10" db="EMBL/GenBank/DDBJ databases">
        <authorList>
            <person name="Varghese N."/>
            <person name="Submissions S."/>
        </authorList>
    </citation>
    <scope>NUCLEOTIDE SEQUENCE [LARGE SCALE GENOMIC DNA]</scope>
    <source>
        <strain evidence="5">930I</strain>
    </source>
</reference>
<dbReference type="Pfam" id="PF07687">
    <property type="entry name" value="M20_dimer"/>
    <property type="match status" value="1"/>
</dbReference>
<dbReference type="InterPro" id="IPR011650">
    <property type="entry name" value="Peptidase_M20_dimer"/>
</dbReference>
<dbReference type="InterPro" id="IPR017439">
    <property type="entry name" value="Amidohydrolase"/>
</dbReference>